<feature type="transmembrane region" description="Helical" evidence="7">
    <location>
        <begin position="225"/>
        <end position="248"/>
    </location>
</feature>
<dbReference type="Pfam" id="PF07690">
    <property type="entry name" value="MFS_1"/>
    <property type="match status" value="1"/>
</dbReference>
<dbReference type="GO" id="GO:0005886">
    <property type="term" value="C:plasma membrane"/>
    <property type="evidence" value="ECO:0007669"/>
    <property type="project" value="UniProtKB-SubCell"/>
</dbReference>
<keyword evidence="4 7" id="KW-0812">Transmembrane</keyword>
<evidence type="ECO:0000256" key="5">
    <source>
        <dbReference type="ARBA" id="ARBA00022989"/>
    </source>
</evidence>
<keyword evidence="5 7" id="KW-1133">Transmembrane helix</keyword>
<keyword evidence="2" id="KW-0813">Transport</keyword>
<dbReference type="AlphaFoldDB" id="A0A7K0ICR6"/>
<reference evidence="9 10" key="1">
    <citation type="journal article" date="2019" name="Nat. Med.">
        <title>A library of human gut bacterial isolates paired with longitudinal multiomics data enables mechanistic microbiome research.</title>
        <authorList>
            <person name="Poyet M."/>
            <person name="Groussin M."/>
            <person name="Gibbons S.M."/>
            <person name="Avila-Pacheco J."/>
            <person name="Jiang X."/>
            <person name="Kearney S.M."/>
            <person name="Perrotta A.R."/>
            <person name="Berdy B."/>
            <person name="Zhao S."/>
            <person name="Lieberman T.D."/>
            <person name="Swanson P.K."/>
            <person name="Smith M."/>
            <person name="Roesemann S."/>
            <person name="Alexander J.E."/>
            <person name="Rich S.A."/>
            <person name="Livny J."/>
            <person name="Vlamakis H."/>
            <person name="Clish C."/>
            <person name="Bullock K."/>
            <person name="Deik A."/>
            <person name="Scott J."/>
            <person name="Pierce K.A."/>
            <person name="Xavier R.J."/>
            <person name="Alm E.J."/>
        </authorList>
    </citation>
    <scope>NUCLEOTIDE SEQUENCE [LARGE SCALE GENOMIC DNA]</scope>
    <source>
        <strain evidence="9 10">BIOML-A1</strain>
    </source>
</reference>
<dbReference type="PANTHER" id="PTHR23517:SF3">
    <property type="entry name" value="INTEGRAL MEMBRANE TRANSPORT PROTEIN"/>
    <property type="match status" value="1"/>
</dbReference>
<feature type="transmembrane region" description="Helical" evidence="7">
    <location>
        <begin position="83"/>
        <end position="102"/>
    </location>
</feature>
<evidence type="ECO:0000259" key="8">
    <source>
        <dbReference type="PROSITE" id="PS50850"/>
    </source>
</evidence>
<feature type="transmembrane region" description="Helical" evidence="7">
    <location>
        <begin position="260"/>
        <end position="280"/>
    </location>
</feature>
<dbReference type="PROSITE" id="PS50850">
    <property type="entry name" value="MFS"/>
    <property type="match status" value="1"/>
</dbReference>
<dbReference type="Proteomes" id="UP000462865">
    <property type="component" value="Unassembled WGS sequence"/>
</dbReference>
<gene>
    <name evidence="9" type="ORF">GKG38_12670</name>
</gene>
<feature type="transmembrane region" description="Helical" evidence="7">
    <location>
        <begin position="376"/>
        <end position="398"/>
    </location>
</feature>
<evidence type="ECO:0000256" key="4">
    <source>
        <dbReference type="ARBA" id="ARBA00022692"/>
    </source>
</evidence>
<dbReference type="InterPro" id="IPR020846">
    <property type="entry name" value="MFS_dom"/>
</dbReference>
<dbReference type="InterPro" id="IPR050171">
    <property type="entry name" value="MFS_Transporters"/>
</dbReference>
<feature type="transmembrane region" description="Helical" evidence="7">
    <location>
        <begin position="52"/>
        <end position="76"/>
    </location>
</feature>
<evidence type="ECO:0000256" key="7">
    <source>
        <dbReference type="SAM" id="Phobius"/>
    </source>
</evidence>
<organism evidence="9 10">
    <name type="scientific">Gordonibacter urolithinfaciens</name>
    <dbReference type="NCBI Taxonomy" id="1335613"/>
    <lineage>
        <taxon>Bacteria</taxon>
        <taxon>Bacillati</taxon>
        <taxon>Actinomycetota</taxon>
        <taxon>Coriobacteriia</taxon>
        <taxon>Eggerthellales</taxon>
        <taxon>Eggerthellaceae</taxon>
        <taxon>Gordonibacter</taxon>
    </lineage>
</organism>
<dbReference type="InterPro" id="IPR011701">
    <property type="entry name" value="MFS"/>
</dbReference>
<evidence type="ECO:0000313" key="10">
    <source>
        <dbReference type="Proteomes" id="UP000462865"/>
    </source>
</evidence>
<evidence type="ECO:0000256" key="1">
    <source>
        <dbReference type="ARBA" id="ARBA00004651"/>
    </source>
</evidence>
<dbReference type="GO" id="GO:0022857">
    <property type="term" value="F:transmembrane transporter activity"/>
    <property type="evidence" value="ECO:0007669"/>
    <property type="project" value="InterPro"/>
</dbReference>
<dbReference type="SUPFAM" id="SSF103473">
    <property type="entry name" value="MFS general substrate transporter"/>
    <property type="match status" value="1"/>
</dbReference>
<dbReference type="InterPro" id="IPR036259">
    <property type="entry name" value="MFS_trans_sf"/>
</dbReference>
<accession>A0A7K0ICR6</accession>
<dbReference type="PANTHER" id="PTHR23517">
    <property type="entry name" value="RESISTANCE PROTEIN MDTM, PUTATIVE-RELATED-RELATED"/>
    <property type="match status" value="1"/>
</dbReference>
<feature type="transmembrane region" description="Helical" evidence="7">
    <location>
        <begin position="311"/>
        <end position="330"/>
    </location>
</feature>
<evidence type="ECO:0000256" key="2">
    <source>
        <dbReference type="ARBA" id="ARBA00022448"/>
    </source>
</evidence>
<evidence type="ECO:0000313" key="9">
    <source>
        <dbReference type="EMBL" id="MSA95889.1"/>
    </source>
</evidence>
<comment type="subcellular location">
    <subcellularLocation>
        <location evidence="1">Cell membrane</location>
        <topology evidence="1">Multi-pass membrane protein</topology>
    </subcellularLocation>
</comment>
<keyword evidence="6 7" id="KW-0472">Membrane</keyword>
<feature type="transmembrane region" description="Helical" evidence="7">
    <location>
        <begin position="147"/>
        <end position="169"/>
    </location>
</feature>
<sequence length="415" mass="44252">MQTMTKAENLSKGKLFLLLAALFLSSMCTMGDLVVNPIVSNLYHAFADAPEWLINLGVTGPALVGLPFGLMAGFLCDRIDKKWVMVAGFAIFTASAVFGAAFDNVYYFVAMRLFATGVGWGITNTAALAILAELFTDETEHGKYVGWYNSAMSVMGALMAAVAGVLAVAAWQNAFYTYVIAIPVLIMLVAFLPKFPAAHDTGANGNPSPKTTEAPKGWWTRLIPLSVQIFFVAICYFVLLYMISLYVVDAGVGDEAFTGMLSSVSTITTAISSLAFGMVYKKMKNAVYLPALFVLGLCFLAMAFFPSPLVTIASVAVAGLMWPFYFCYFYTRCTELAPASKAGTATSIVAFSDGLAAAGCSYLLTGLIGATGGTSVTVWPVFGIILIVVGLVSCLWFLATRKKVRGEMAEDALAA</sequence>
<evidence type="ECO:0000256" key="3">
    <source>
        <dbReference type="ARBA" id="ARBA00022475"/>
    </source>
</evidence>
<dbReference type="EMBL" id="WKZA01000080">
    <property type="protein sequence ID" value="MSA95889.1"/>
    <property type="molecule type" value="Genomic_DNA"/>
</dbReference>
<feature type="transmembrane region" description="Helical" evidence="7">
    <location>
        <begin position="342"/>
        <end position="364"/>
    </location>
</feature>
<feature type="domain" description="Major facilitator superfamily (MFS) profile" evidence="8">
    <location>
        <begin position="17"/>
        <end position="401"/>
    </location>
</feature>
<comment type="caution">
    <text evidence="9">The sequence shown here is derived from an EMBL/GenBank/DDBJ whole genome shotgun (WGS) entry which is preliminary data.</text>
</comment>
<proteinExistence type="predicted"/>
<name>A0A7K0ICR6_9ACTN</name>
<feature type="transmembrane region" description="Helical" evidence="7">
    <location>
        <begin position="114"/>
        <end position="135"/>
    </location>
</feature>
<feature type="transmembrane region" description="Helical" evidence="7">
    <location>
        <begin position="175"/>
        <end position="192"/>
    </location>
</feature>
<keyword evidence="3" id="KW-1003">Cell membrane</keyword>
<dbReference type="Gene3D" id="1.20.1250.20">
    <property type="entry name" value="MFS general substrate transporter like domains"/>
    <property type="match status" value="1"/>
</dbReference>
<protein>
    <submittedName>
        <fullName evidence="9">MFS transporter</fullName>
    </submittedName>
</protein>
<evidence type="ECO:0000256" key="6">
    <source>
        <dbReference type="ARBA" id="ARBA00023136"/>
    </source>
</evidence>
<feature type="transmembrane region" description="Helical" evidence="7">
    <location>
        <begin position="287"/>
        <end position="305"/>
    </location>
</feature>